<dbReference type="EMBL" id="JAHXCT010000002">
    <property type="protein sequence ID" value="MBW4768661.1"/>
    <property type="molecule type" value="Genomic_DNA"/>
</dbReference>
<gene>
    <name evidence="1" type="ORF">KZO38_02660</name>
</gene>
<sequence length="190" mass="22770">MIKRRTLPFLFLLSLLLVFTQCNFTHLRFEGIPIDGPIEPFVQKLKEKGFKPMEKWEEMQCLKGTFAGKSNCQVFVLRNVKRDVVYRVVVCMPFRDNWEQIERDYQYLQRYYIKKLGAPDEFHSNFEVPREVERDEDKWRLLCADKCNYTSTWEVDGGKIYLEMSHIEDENENCVRVLFYDKVNDVVAED</sequence>
<name>A0ABS6YBT9_9BACT</name>
<dbReference type="Proteomes" id="UP000788426">
    <property type="component" value="Unassembled WGS sequence"/>
</dbReference>
<accession>A0ABS6YBT9</accession>
<evidence type="ECO:0000313" key="2">
    <source>
        <dbReference type="Proteomes" id="UP000788426"/>
    </source>
</evidence>
<organism evidence="1 2">
    <name type="scientific">Hoylesella nanceiensis</name>
    <dbReference type="NCBI Taxonomy" id="425941"/>
    <lineage>
        <taxon>Bacteria</taxon>
        <taxon>Pseudomonadati</taxon>
        <taxon>Bacteroidota</taxon>
        <taxon>Bacteroidia</taxon>
        <taxon>Bacteroidales</taxon>
        <taxon>Prevotellaceae</taxon>
        <taxon>Hoylesella</taxon>
    </lineage>
</organism>
<reference evidence="1 2" key="1">
    <citation type="submission" date="2021-07" db="EMBL/GenBank/DDBJ databases">
        <title>Genomic diversity and antimicrobial resistance of Prevotella spp. isolated from chronic lung disease airways.</title>
        <authorList>
            <person name="Webb K.A."/>
            <person name="Olagoke O.S."/>
            <person name="Baird T."/>
            <person name="Neill J."/>
            <person name="Pham A."/>
            <person name="Wells T.J."/>
            <person name="Ramsay K.A."/>
            <person name="Bell S.C."/>
            <person name="Sarovich D.S."/>
            <person name="Price E.P."/>
        </authorList>
    </citation>
    <scope>NUCLEOTIDE SEQUENCE [LARGE SCALE GENOMIC DNA]</scope>
    <source>
        <strain evidence="1 2">SCHI0011.S.12</strain>
    </source>
</reference>
<proteinExistence type="predicted"/>
<evidence type="ECO:0008006" key="3">
    <source>
        <dbReference type="Google" id="ProtNLM"/>
    </source>
</evidence>
<keyword evidence="2" id="KW-1185">Reference proteome</keyword>
<dbReference type="RefSeq" id="WP_219479613.1">
    <property type="nucleotide sequence ID" value="NZ_JABZTH010000013.1"/>
</dbReference>
<evidence type="ECO:0000313" key="1">
    <source>
        <dbReference type="EMBL" id="MBW4768661.1"/>
    </source>
</evidence>
<comment type="caution">
    <text evidence="1">The sequence shown here is derived from an EMBL/GenBank/DDBJ whole genome shotgun (WGS) entry which is preliminary data.</text>
</comment>
<protein>
    <recommendedName>
        <fullName evidence="3">Lipoprotein</fullName>
    </recommendedName>
</protein>